<dbReference type="SUPFAM" id="SSF57850">
    <property type="entry name" value="RING/U-box"/>
    <property type="match status" value="1"/>
</dbReference>
<dbReference type="PANTHER" id="PTHR13206">
    <property type="entry name" value="UBIQUITIN LIGASE PROTEIN PHF9 FANCONI ANEMIA GROUP L PROTEIN"/>
    <property type="match status" value="1"/>
</dbReference>
<evidence type="ECO:0000313" key="5">
    <source>
        <dbReference type="EMBL" id="SAM06879.1"/>
    </source>
</evidence>
<dbReference type="Gene3D" id="3.30.40.10">
    <property type="entry name" value="Zinc/RING finger domain, C3HC4 (zinc finger)"/>
    <property type="match status" value="1"/>
</dbReference>
<dbReference type="InterPro" id="IPR013083">
    <property type="entry name" value="Znf_RING/FYVE/PHD"/>
</dbReference>
<evidence type="ECO:0000259" key="3">
    <source>
        <dbReference type="Pfam" id="PF18890"/>
    </source>
</evidence>
<protein>
    <recommendedName>
        <fullName evidence="7">RING-type domain-containing protein</fullName>
    </recommendedName>
</protein>
<dbReference type="Pfam" id="PF09765">
    <property type="entry name" value="FANCL_d1"/>
    <property type="match status" value="1"/>
</dbReference>
<dbReference type="InterPro" id="IPR019162">
    <property type="entry name" value="FancL_WD-rpt_cont_dom"/>
</dbReference>
<dbReference type="GO" id="GO:0043240">
    <property type="term" value="C:Fanconi anaemia nuclear complex"/>
    <property type="evidence" value="ECO:0007669"/>
    <property type="project" value="InterPro"/>
</dbReference>
<dbReference type="Pfam" id="PF18890">
    <property type="entry name" value="FANCL_d2"/>
    <property type="match status" value="1"/>
</dbReference>
<gene>
    <name evidence="5" type="primary">ABSGL_12556.1 scaffold 12955</name>
</gene>
<dbReference type="CDD" id="cd23832">
    <property type="entry name" value="DRWD-C_FANCL"/>
    <property type="match status" value="1"/>
</dbReference>
<dbReference type="GO" id="GO:0006513">
    <property type="term" value="P:protein monoubiquitination"/>
    <property type="evidence" value="ECO:0007669"/>
    <property type="project" value="TreeGrafter"/>
</dbReference>
<feature type="domain" description="FANCL UBC-like" evidence="3">
    <location>
        <begin position="106"/>
        <end position="175"/>
    </location>
</feature>
<dbReference type="STRING" id="4829.A0A168RGV8"/>
<dbReference type="InterPro" id="IPR043898">
    <property type="entry name" value="FANCL_d2"/>
</dbReference>
<feature type="domain" description="FANCL C-terminal" evidence="2">
    <location>
        <begin position="316"/>
        <end position="387"/>
    </location>
</feature>
<dbReference type="InParanoid" id="A0A168RGV8"/>
<dbReference type="InterPro" id="IPR016135">
    <property type="entry name" value="UBQ-conjugating_enzyme/RWD"/>
</dbReference>
<dbReference type="SMART" id="SM01197">
    <property type="entry name" value="FANCL_C"/>
    <property type="match status" value="1"/>
</dbReference>
<dbReference type="Gene3D" id="3.10.110.10">
    <property type="entry name" value="Ubiquitin Conjugating Enzyme"/>
    <property type="match status" value="1"/>
</dbReference>
<organism evidence="5">
    <name type="scientific">Absidia glauca</name>
    <name type="common">Pin mould</name>
    <dbReference type="NCBI Taxonomy" id="4829"/>
    <lineage>
        <taxon>Eukaryota</taxon>
        <taxon>Fungi</taxon>
        <taxon>Fungi incertae sedis</taxon>
        <taxon>Mucoromycota</taxon>
        <taxon>Mucoromycotina</taxon>
        <taxon>Mucoromycetes</taxon>
        <taxon>Mucorales</taxon>
        <taxon>Cunninghamellaceae</taxon>
        <taxon>Absidia</taxon>
    </lineage>
</organism>
<dbReference type="Proteomes" id="UP000078561">
    <property type="component" value="Unassembled WGS sequence"/>
</dbReference>
<dbReference type="Pfam" id="PF11793">
    <property type="entry name" value="FANCL_C"/>
    <property type="match status" value="1"/>
</dbReference>
<dbReference type="InterPro" id="IPR044037">
    <property type="entry name" value="FANCL_d3"/>
</dbReference>
<proteinExistence type="predicted"/>
<dbReference type="InterPro" id="IPR043003">
    <property type="entry name" value="FANCL_d3_sf"/>
</dbReference>
<accession>A0A168RGV8</accession>
<dbReference type="GO" id="GO:0061630">
    <property type="term" value="F:ubiquitin protein ligase activity"/>
    <property type="evidence" value="ECO:0007669"/>
    <property type="project" value="TreeGrafter"/>
</dbReference>
<dbReference type="GO" id="GO:0036297">
    <property type="term" value="P:interstrand cross-link repair"/>
    <property type="evidence" value="ECO:0007669"/>
    <property type="project" value="InterPro"/>
</dbReference>
<dbReference type="OMA" id="NRPFHAK"/>
<dbReference type="EMBL" id="LT554635">
    <property type="protein sequence ID" value="SAM06879.1"/>
    <property type="molecule type" value="Genomic_DNA"/>
</dbReference>
<dbReference type="InterPro" id="IPR026850">
    <property type="entry name" value="FANCL_C"/>
</dbReference>
<sequence length="390" mass="43758">MVSYLHTFPLIAPADDKGQVYRGFIQIHQKEHFLEIHLANAATGTPASIYGSHELQSLLSSHQHTIQGRLDQCQDIGLFLSDLKDSLEQIIPPILDLERLKPSSERYTLLVDELNTIGYDNLDTMNDTMTELVFKCQDLGGRCHLIKASIPPQFPLQPPALTLDLPTANSTTTAIQHPSITSPSLSVMLNNALHTLNQYQSFFDTMDRIDEQARVLDPLKPLRSDTWRRIALGNHCSLQLTLPDAACPTQSPPQIRFFGNEKKVAPFQQAWQRFVESHQWRTDLSVLDNLAAPLPSILRLSTPAESNVAMDTKDDDMACAICYAYRLDGGDAQHQETPDTICANPQCNRGFHPSCLYEWLRSNPTTTRSFNVLFGNCPYCNDKITIKAIL</sequence>
<dbReference type="CDD" id="cd23786">
    <property type="entry name" value="ELF_FANCL"/>
    <property type="match status" value="1"/>
</dbReference>
<reference evidence="5" key="1">
    <citation type="submission" date="2016-04" db="EMBL/GenBank/DDBJ databases">
        <authorList>
            <person name="Evans L.H."/>
            <person name="Alamgir A."/>
            <person name="Owens N."/>
            <person name="Weber N.D."/>
            <person name="Virtaneva K."/>
            <person name="Barbian K."/>
            <person name="Babar A."/>
            <person name="Rosenke K."/>
        </authorList>
    </citation>
    <scope>NUCLEOTIDE SEQUENCE [LARGE SCALE GENOMIC DNA]</scope>
    <source>
        <strain evidence="5">CBS 101.48</strain>
    </source>
</reference>
<evidence type="ECO:0008006" key="7">
    <source>
        <dbReference type="Google" id="ProtNLM"/>
    </source>
</evidence>
<dbReference type="Pfam" id="PF18891">
    <property type="entry name" value="FANCL_d3"/>
    <property type="match status" value="1"/>
</dbReference>
<evidence type="ECO:0000259" key="2">
    <source>
        <dbReference type="Pfam" id="PF11793"/>
    </source>
</evidence>
<dbReference type="OrthoDB" id="10263265at2759"/>
<feature type="domain" description="FANCL UBC-like" evidence="4">
    <location>
        <begin position="201"/>
        <end position="292"/>
    </location>
</feature>
<dbReference type="CDD" id="cd16490">
    <property type="entry name" value="RING-CH-C4HC3_FANCL"/>
    <property type="match status" value="1"/>
</dbReference>
<dbReference type="PANTHER" id="PTHR13206:SF0">
    <property type="entry name" value="E3 UBIQUITIN-PROTEIN LIGASE FANCL"/>
    <property type="match status" value="1"/>
</dbReference>
<evidence type="ECO:0000313" key="6">
    <source>
        <dbReference type="Proteomes" id="UP000078561"/>
    </source>
</evidence>
<name>A0A168RGV8_ABSGL</name>
<dbReference type="CDD" id="cd23831">
    <property type="entry name" value="DRWD-N_FANCL"/>
    <property type="match status" value="1"/>
</dbReference>
<dbReference type="InterPro" id="IPR026848">
    <property type="entry name" value="Fancl"/>
</dbReference>
<keyword evidence="6" id="KW-1185">Reference proteome</keyword>
<evidence type="ECO:0000259" key="1">
    <source>
        <dbReference type="Pfam" id="PF09765"/>
    </source>
</evidence>
<evidence type="ECO:0000259" key="4">
    <source>
        <dbReference type="Pfam" id="PF18891"/>
    </source>
</evidence>
<dbReference type="AlphaFoldDB" id="A0A168RGV8"/>
<feature type="domain" description="Fanconi anemia complex subunit FancL WD-repeat containing" evidence="1">
    <location>
        <begin position="1"/>
        <end position="89"/>
    </location>
</feature>
<dbReference type="Gene3D" id="3.10.110.20">
    <property type="entry name" value="RWD domain-like"/>
    <property type="match status" value="1"/>
</dbReference>